<dbReference type="AlphaFoldDB" id="A0A1M5UFX0"/>
<dbReference type="RefSeq" id="WP_073185442.1">
    <property type="nucleotide sequence ID" value="NZ_FQXI01000016.1"/>
</dbReference>
<keyword evidence="2" id="KW-0812">Transmembrane</keyword>
<accession>A0A1M5UFX0</accession>
<reference evidence="3 4" key="1">
    <citation type="submission" date="2016-11" db="EMBL/GenBank/DDBJ databases">
        <authorList>
            <person name="Jaros S."/>
            <person name="Januszkiewicz K."/>
            <person name="Wedrychowicz H."/>
        </authorList>
    </citation>
    <scope>NUCLEOTIDE SEQUENCE [LARGE SCALE GENOMIC DNA]</scope>
    <source>
        <strain evidence="3 4">DSM 21120</strain>
    </source>
</reference>
<keyword evidence="2" id="KW-1133">Transmembrane helix</keyword>
<evidence type="ECO:0000256" key="2">
    <source>
        <dbReference type="SAM" id="Phobius"/>
    </source>
</evidence>
<evidence type="ECO:0000256" key="1">
    <source>
        <dbReference type="SAM" id="MobiDB-lite"/>
    </source>
</evidence>
<protein>
    <submittedName>
        <fullName evidence="3">Uncharacterized protein</fullName>
    </submittedName>
</protein>
<name>A0A1M5UFX0_9FIRM</name>
<keyword evidence="4" id="KW-1185">Reference proteome</keyword>
<feature type="transmembrane region" description="Helical" evidence="2">
    <location>
        <begin position="7"/>
        <end position="25"/>
    </location>
</feature>
<proteinExistence type="predicted"/>
<dbReference type="Proteomes" id="UP000184032">
    <property type="component" value="Unassembled WGS sequence"/>
</dbReference>
<keyword evidence="2" id="KW-0472">Membrane</keyword>
<organism evidence="3 4">
    <name type="scientific">Anaerosphaera aminiphila DSM 21120</name>
    <dbReference type="NCBI Taxonomy" id="1120995"/>
    <lineage>
        <taxon>Bacteria</taxon>
        <taxon>Bacillati</taxon>
        <taxon>Bacillota</taxon>
        <taxon>Tissierellia</taxon>
        <taxon>Tissierellales</taxon>
        <taxon>Peptoniphilaceae</taxon>
        <taxon>Anaerosphaera</taxon>
    </lineage>
</organism>
<feature type="region of interest" description="Disordered" evidence="1">
    <location>
        <begin position="74"/>
        <end position="97"/>
    </location>
</feature>
<feature type="compositionally biased region" description="Basic residues" evidence="1">
    <location>
        <begin position="76"/>
        <end position="97"/>
    </location>
</feature>
<evidence type="ECO:0000313" key="3">
    <source>
        <dbReference type="EMBL" id="SHH61533.1"/>
    </source>
</evidence>
<evidence type="ECO:0000313" key="4">
    <source>
        <dbReference type="Proteomes" id="UP000184032"/>
    </source>
</evidence>
<dbReference type="STRING" id="1120995.SAMN02745245_01745"/>
<feature type="transmembrane region" description="Helical" evidence="2">
    <location>
        <begin position="37"/>
        <end position="58"/>
    </location>
</feature>
<gene>
    <name evidence="3" type="ORF">SAMN02745245_01745</name>
</gene>
<dbReference type="EMBL" id="FQXI01000016">
    <property type="protein sequence ID" value="SHH61533.1"/>
    <property type="molecule type" value="Genomic_DNA"/>
</dbReference>
<sequence length="97" mass="11286">MSYQKGGGLFLITSVPLTIIFSLVVMPEGPSKNSDYFLFGAVYVFFSVLAVIGLNKVLAFKEFRRKKKLEDEKRLLRMKKKKMPARKRANRKDKNRR</sequence>